<protein>
    <submittedName>
        <fullName evidence="2">Uncharacterized protein</fullName>
    </submittedName>
</protein>
<evidence type="ECO:0000313" key="2">
    <source>
        <dbReference type="EMBL" id="NMM95549.1"/>
    </source>
</evidence>
<dbReference type="AlphaFoldDB" id="A0A7Y0ESD9"/>
<dbReference type="EMBL" id="JAAIIF010000005">
    <property type="protein sequence ID" value="NMM95549.1"/>
    <property type="molecule type" value="Genomic_DNA"/>
</dbReference>
<gene>
    <name evidence="2" type="ORF">G1C98_0285</name>
</gene>
<proteinExistence type="predicted"/>
<evidence type="ECO:0000256" key="1">
    <source>
        <dbReference type="SAM" id="MobiDB-lite"/>
    </source>
</evidence>
<accession>A0A7Y0ESD9</accession>
<keyword evidence="3" id="KW-1185">Reference proteome</keyword>
<dbReference type="Proteomes" id="UP000529710">
    <property type="component" value="Unassembled WGS sequence"/>
</dbReference>
<sequence>MAFGRFTYAANGNNINEGITEDQARGSGQDSEPD</sequence>
<organism evidence="2 3">
    <name type="scientific">Bifidobacterium erythrocebi</name>
    <dbReference type="NCBI Taxonomy" id="2675325"/>
    <lineage>
        <taxon>Bacteria</taxon>
        <taxon>Bacillati</taxon>
        <taxon>Actinomycetota</taxon>
        <taxon>Actinomycetes</taxon>
        <taxon>Bifidobacteriales</taxon>
        <taxon>Bifidobacteriaceae</taxon>
        <taxon>Bifidobacterium</taxon>
    </lineage>
</organism>
<feature type="region of interest" description="Disordered" evidence="1">
    <location>
        <begin position="11"/>
        <end position="34"/>
    </location>
</feature>
<comment type="caution">
    <text evidence="2">The sequence shown here is derived from an EMBL/GenBank/DDBJ whole genome shotgun (WGS) entry which is preliminary data.</text>
</comment>
<reference evidence="2 3" key="1">
    <citation type="submission" date="2020-02" db="EMBL/GenBank/DDBJ databases">
        <title>Characterization of phylogenetic diversity of novel bifidobacterial species isolated in Czech ZOOs.</title>
        <authorList>
            <person name="Lugli G.A."/>
            <person name="Vera N.B."/>
            <person name="Ventura M."/>
        </authorList>
    </citation>
    <scope>NUCLEOTIDE SEQUENCE [LARGE SCALE GENOMIC DNA]</scope>
    <source>
        <strain evidence="2 3">DSM 109960</strain>
    </source>
</reference>
<name>A0A7Y0ESD9_9BIFI</name>
<evidence type="ECO:0000313" key="3">
    <source>
        <dbReference type="Proteomes" id="UP000529710"/>
    </source>
</evidence>